<dbReference type="InterPro" id="IPR045863">
    <property type="entry name" value="CorA_TM1_TM2"/>
</dbReference>
<dbReference type="PATRIC" id="fig|1454001.3.peg.3076"/>
<dbReference type="InterPro" id="IPR045861">
    <property type="entry name" value="CorA_cytoplasmic_dom"/>
</dbReference>
<feature type="region of interest" description="Disordered" evidence="11">
    <location>
        <begin position="1"/>
        <end position="21"/>
    </location>
</feature>
<keyword evidence="14" id="KW-1185">Reference proteome</keyword>
<dbReference type="EMBL" id="JFAX01000020">
    <property type="protein sequence ID" value="EXI65657.1"/>
    <property type="molecule type" value="Genomic_DNA"/>
</dbReference>
<organism evidence="13 14">
    <name type="scientific">Candidatus Accumulibacter adjunctus</name>
    <dbReference type="NCBI Taxonomy" id="1454001"/>
    <lineage>
        <taxon>Bacteria</taxon>
        <taxon>Pseudomonadati</taxon>
        <taxon>Pseudomonadota</taxon>
        <taxon>Betaproteobacteria</taxon>
        <taxon>Candidatus Accumulibacter</taxon>
    </lineage>
</organism>
<dbReference type="GO" id="GO:0015095">
    <property type="term" value="F:magnesium ion transmembrane transporter activity"/>
    <property type="evidence" value="ECO:0007669"/>
    <property type="project" value="TreeGrafter"/>
</dbReference>
<feature type="compositionally biased region" description="Polar residues" evidence="11">
    <location>
        <begin position="1"/>
        <end position="11"/>
    </location>
</feature>
<reference evidence="13" key="1">
    <citation type="submission" date="2014-02" db="EMBL/GenBank/DDBJ databases">
        <title>Expanding our view of genomic diversity in Candidatus Accumulibacter clades.</title>
        <authorList>
            <person name="Skennerton C.T."/>
            <person name="Barr J.J."/>
            <person name="Slater F.R."/>
            <person name="Bond P.L."/>
            <person name="Tyson G.W."/>
        </authorList>
    </citation>
    <scope>NUCLEOTIDE SEQUENCE [LARGE SCALE GENOMIC DNA]</scope>
</reference>
<evidence type="ECO:0000256" key="7">
    <source>
        <dbReference type="ARBA" id="ARBA00022833"/>
    </source>
</evidence>
<dbReference type="InterPro" id="IPR002523">
    <property type="entry name" value="MgTranspt_CorA/ZnTranspt_ZntB"/>
</dbReference>
<dbReference type="GO" id="GO:0015087">
    <property type="term" value="F:cobalt ion transmembrane transporter activity"/>
    <property type="evidence" value="ECO:0007669"/>
    <property type="project" value="TreeGrafter"/>
</dbReference>
<evidence type="ECO:0000313" key="14">
    <source>
        <dbReference type="Proteomes" id="UP000020218"/>
    </source>
</evidence>
<keyword evidence="5" id="KW-0997">Cell inner membrane</keyword>
<feature type="region of interest" description="Disordered" evidence="11">
    <location>
        <begin position="353"/>
        <end position="382"/>
    </location>
</feature>
<evidence type="ECO:0000256" key="12">
    <source>
        <dbReference type="SAM" id="Phobius"/>
    </source>
</evidence>
<keyword evidence="6 12" id="KW-0812">Transmembrane</keyword>
<keyword evidence="4" id="KW-1003">Cell membrane</keyword>
<evidence type="ECO:0000256" key="10">
    <source>
        <dbReference type="ARBA" id="ARBA00023136"/>
    </source>
</evidence>
<dbReference type="SUPFAM" id="SSF143865">
    <property type="entry name" value="CorA soluble domain-like"/>
    <property type="match status" value="1"/>
</dbReference>
<name>A0A011NLY9_9PROT</name>
<protein>
    <submittedName>
        <fullName evidence="13">Magnesium transport protein CorA</fullName>
    </submittedName>
</protein>
<evidence type="ECO:0000256" key="3">
    <source>
        <dbReference type="ARBA" id="ARBA00022448"/>
    </source>
</evidence>
<evidence type="ECO:0000313" key="13">
    <source>
        <dbReference type="EMBL" id="EXI65657.1"/>
    </source>
</evidence>
<dbReference type="PANTHER" id="PTHR46494">
    <property type="entry name" value="CORA FAMILY METAL ION TRANSPORTER (EUROFUNG)"/>
    <property type="match status" value="1"/>
</dbReference>
<evidence type="ECO:0000256" key="2">
    <source>
        <dbReference type="ARBA" id="ARBA00009765"/>
    </source>
</evidence>
<comment type="caution">
    <text evidence="13">The sequence shown here is derived from an EMBL/GenBank/DDBJ whole genome shotgun (WGS) entry which is preliminary data.</text>
</comment>
<dbReference type="SUPFAM" id="SSF144083">
    <property type="entry name" value="Magnesium transport protein CorA, transmembrane region"/>
    <property type="match status" value="1"/>
</dbReference>
<proteinExistence type="inferred from homology"/>
<dbReference type="GO" id="GO:0050897">
    <property type="term" value="F:cobalt ion binding"/>
    <property type="evidence" value="ECO:0007669"/>
    <property type="project" value="TreeGrafter"/>
</dbReference>
<keyword evidence="7" id="KW-0862">Zinc</keyword>
<feature type="transmembrane region" description="Helical" evidence="12">
    <location>
        <begin position="314"/>
        <end position="342"/>
    </location>
</feature>
<keyword evidence="9" id="KW-0406">Ion transport</keyword>
<dbReference type="GO" id="GO:0000287">
    <property type="term" value="F:magnesium ion binding"/>
    <property type="evidence" value="ECO:0007669"/>
    <property type="project" value="TreeGrafter"/>
</dbReference>
<comment type="similarity">
    <text evidence="2">Belongs to the CorA metal ion transporter (MIT) (TC 1.A.35) family.</text>
</comment>
<sequence>MRTLLRRTTASGLPEAGDKTDVNATLTDAEGASTAGSARELAAQLPERGFFWLDLANASEDEYAAVAAALHLDDSLSSWLPRFGRSAHLESSPRYLRISAWADAGAQGIVEGHIIYSPAWLITAFDGDALCTEAARQRFRELRDRIAADPGYALLIVLNELLTGFYPRLERADELLDRLEDQIFLDPVAEQLLSLADLRRELSSLHRLLVPLRDRVKNVVTSLGKFPGISEEVWPAFQTYSERLADLVELIDDYRQRTADAMEAHAANRANQQSEQINRLTVISWVFLPISFLTGYFGMNFDWAVNQLLSTRDAFLLLGVGLPLLSLVLTLLLFKSLGWLGAWRRKSKHAKRNRPDWVRHARHHRKHREGDTTATGRPANGR</sequence>
<evidence type="ECO:0000256" key="1">
    <source>
        <dbReference type="ARBA" id="ARBA00004651"/>
    </source>
</evidence>
<evidence type="ECO:0000256" key="6">
    <source>
        <dbReference type="ARBA" id="ARBA00022692"/>
    </source>
</evidence>
<evidence type="ECO:0000256" key="4">
    <source>
        <dbReference type="ARBA" id="ARBA00022475"/>
    </source>
</evidence>
<dbReference type="PANTHER" id="PTHR46494:SF3">
    <property type="entry name" value="ZINC TRANSPORT PROTEIN ZNTB"/>
    <property type="match status" value="1"/>
</dbReference>
<dbReference type="GO" id="GO:0005886">
    <property type="term" value="C:plasma membrane"/>
    <property type="evidence" value="ECO:0007669"/>
    <property type="project" value="UniProtKB-SubCell"/>
</dbReference>
<dbReference type="Pfam" id="PF01544">
    <property type="entry name" value="CorA"/>
    <property type="match status" value="1"/>
</dbReference>
<dbReference type="Proteomes" id="UP000020218">
    <property type="component" value="Unassembled WGS sequence"/>
</dbReference>
<accession>A0A011NLY9</accession>
<comment type="subcellular location">
    <subcellularLocation>
        <location evidence="1">Cell membrane</location>
        <topology evidence="1">Multi-pass membrane protein</topology>
    </subcellularLocation>
</comment>
<dbReference type="AlphaFoldDB" id="A0A011NLY9"/>
<keyword evidence="10 12" id="KW-0472">Membrane</keyword>
<gene>
    <name evidence="13" type="primary">corA_2</name>
    <name evidence="13" type="ORF">AW08_03028</name>
</gene>
<evidence type="ECO:0000256" key="9">
    <source>
        <dbReference type="ARBA" id="ARBA00023065"/>
    </source>
</evidence>
<feature type="transmembrane region" description="Helical" evidence="12">
    <location>
        <begin position="280"/>
        <end position="299"/>
    </location>
</feature>
<evidence type="ECO:0000256" key="11">
    <source>
        <dbReference type="SAM" id="MobiDB-lite"/>
    </source>
</evidence>
<dbReference type="Gene3D" id="1.20.58.340">
    <property type="entry name" value="Magnesium transport protein CorA, transmembrane region"/>
    <property type="match status" value="2"/>
</dbReference>
<evidence type="ECO:0000256" key="5">
    <source>
        <dbReference type="ARBA" id="ARBA00022519"/>
    </source>
</evidence>
<keyword evidence="3" id="KW-0813">Transport</keyword>
<dbReference type="STRING" id="1454001.AW08_03028"/>
<keyword evidence="8 12" id="KW-1133">Transmembrane helix</keyword>
<evidence type="ECO:0000256" key="8">
    <source>
        <dbReference type="ARBA" id="ARBA00022989"/>
    </source>
</evidence>